<protein>
    <submittedName>
        <fullName evidence="2">Uncharacterized protein</fullName>
    </submittedName>
</protein>
<feature type="compositionally biased region" description="Basic residues" evidence="1">
    <location>
        <begin position="108"/>
        <end position="119"/>
    </location>
</feature>
<reference evidence="2" key="1">
    <citation type="submission" date="2020-02" db="EMBL/GenBank/DDBJ databases">
        <authorList>
            <person name="Meier V. D."/>
        </authorList>
    </citation>
    <scope>NUCLEOTIDE SEQUENCE</scope>
    <source>
        <strain evidence="2">AVDCRST_MAG76</strain>
    </source>
</reference>
<sequence>GCDEPHPSARGQHPLPAGRPPGPDLPPREGLLPRGVGHEQPPRHPRRRSGLGPRGRRLPAALPVRRHGRLLVVTGAPAQPGRDAGGRRPPPQGRPRPGALQPDVRGGLGRRRGHRRADRRGRADVICAEGLHRRQAV</sequence>
<dbReference type="AlphaFoldDB" id="A0A6J4JD69"/>
<feature type="region of interest" description="Disordered" evidence="1">
    <location>
        <begin position="1"/>
        <end position="137"/>
    </location>
</feature>
<feature type="compositionally biased region" description="Basic residues" evidence="1">
    <location>
        <begin position="43"/>
        <end position="57"/>
    </location>
</feature>
<dbReference type="EMBL" id="CADCSZ010000214">
    <property type="protein sequence ID" value="CAA9274964.1"/>
    <property type="molecule type" value="Genomic_DNA"/>
</dbReference>
<accession>A0A6J4JD69</accession>
<gene>
    <name evidence="2" type="ORF">AVDCRST_MAG76-3603</name>
</gene>
<evidence type="ECO:0000256" key="1">
    <source>
        <dbReference type="SAM" id="MobiDB-lite"/>
    </source>
</evidence>
<organism evidence="2">
    <name type="scientific">uncultured Acidimicrobiales bacterium</name>
    <dbReference type="NCBI Taxonomy" id="310071"/>
    <lineage>
        <taxon>Bacteria</taxon>
        <taxon>Bacillati</taxon>
        <taxon>Actinomycetota</taxon>
        <taxon>Acidimicrobiia</taxon>
        <taxon>Acidimicrobiales</taxon>
        <taxon>environmental samples</taxon>
    </lineage>
</organism>
<proteinExistence type="predicted"/>
<feature type="non-terminal residue" evidence="2">
    <location>
        <position position="1"/>
    </location>
</feature>
<feature type="non-terminal residue" evidence="2">
    <location>
        <position position="137"/>
    </location>
</feature>
<name>A0A6J4JD69_9ACTN</name>
<evidence type="ECO:0000313" key="2">
    <source>
        <dbReference type="EMBL" id="CAA9274964.1"/>
    </source>
</evidence>